<comment type="caution">
    <text evidence="1">The sequence shown here is derived from an EMBL/GenBank/DDBJ whole genome shotgun (WGS) entry which is preliminary data.</text>
</comment>
<organism evidence="1 2">
    <name type="scientific">Lasiosphaeria hispida</name>
    <dbReference type="NCBI Taxonomy" id="260671"/>
    <lineage>
        <taxon>Eukaryota</taxon>
        <taxon>Fungi</taxon>
        <taxon>Dikarya</taxon>
        <taxon>Ascomycota</taxon>
        <taxon>Pezizomycotina</taxon>
        <taxon>Sordariomycetes</taxon>
        <taxon>Sordariomycetidae</taxon>
        <taxon>Sordariales</taxon>
        <taxon>Lasiosphaeriaceae</taxon>
        <taxon>Lasiosphaeria</taxon>
    </lineage>
</organism>
<dbReference type="EMBL" id="JAUIQD010000001">
    <property type="protein sequence ID" value="KAK3364722.1"/>
    <property type="molecule type" value="Genomic_DNA"/>
</dbReference>
<protein>
    <recommendedName>
        <fullName evidence="3">N-acetyltransferase domain-containing protein</fullName>
    </recommendedName>
</protein>
<evidence type="ECO:0000313" key="2">
    <source>
        <dbReference type="Proteomes" id="UP001275084"/>
    </source>
</evidence>
<sequence length="261" mass="28876">MSRFGHTRQSIFILPSIFTVTTTRPYSRVALPLARIVQPADEADVSKCVWTIASAFDRVPCTNAFSAESGQTVLNYVNKTIRSSISRNGVLIEAADTSAVALWELPNLHRVAEGPGSTSSGGLHNRTDSDQHIKNEWKQVVQLAKMKYIGTERNSETDDITILPHYHLDFLARNPSVPKIPGAISAVVLPYLAKAKQDRLSVWLEATSLDVVTLYKHFGFRVLEEITIGVGRVDGQGKLQNEGEGFKAWLMWVDNDGSLKL</sequence>
<dbReference type="Gene3D" id="3.40.630.30">
    <property type="match status" value="1"/>
</dbReference>
<name>A0AAJ0HXX0_9PEZI</name>
<evidence type="ECO:0000313" key="1">
    <source>
        <dbReference type="EMBL" id="KAK3364722.1"/>
    </source>
</evidence>
<evidence type="ECO:0008006" key="3">
    <source>
        <dbReference type="Google" id="ProtNLM"/>
    </source>
</evidence>
<accession>A0AAJ0HXX0</accession>
<reference evidence="1" key="1">
    <citation type="journal article" date="2023" name="Mol. Phylogenet. Evol.">
        <title>Genome-scale phylogeny and comparative genomics of the fungal order Sordariales.</title>
        <authorList>
            <person name="Hensen N."/>
            <person name="Bonometti L."/>
            <person name="Westerberg I."/>
            <person name="Brannstrom I.O."/>
            <person name="Guillou S."/>
            <person name="Cros-Aarteil S."/>
            <person name="Calhoun S."/>
            <person name="Haridas S."/>
            <person name="Kuo A."/>
            <person name="Mondo S."/>
            <person name="Pangilinan J."/>
            <person name="Riley R."/>
            <person name="LaButti K."/>
            <person name="Andreopoulos B."/>
            <person name="Lipzen A."/>
            <person name="Chen C."/>
            <person name="Yan M."/>
            <person name="Daum C."/>
            <person name="Ng V."/>
            <person name="Clum A."/>
            <person name="Steindorff A."/>
            <person name="Ohm R.A."/>
            <person name="Martin F."/>
            <person name="Silar P."/>
            <person name="Natvig D.O."/>
            <person name="Lalanne C."/>
            <person name="Gautier V."/>
            <person name="Ament-Velasquez S.L."/>
            <person name="Kruys A."/>
            <person name="Hutchinson M.I."/>
            <person name="Powell A.J."/>
            <person name="Barry K."/>
            <person name="Miller A.N."/>
            <person name="Grigoriev I.V."/>
            <person name="Debuchy R."/>
            <person name="Gladieux P."/>
            <person name="Hiltunen Thoren M."/>
            <person name="Johannesson H."/>
        </authorList>
    </citation>
    <scope>NUCLEOTIDE SEQUENCE</scope>
    <source>
        <strain evidence="1">CBS 955.72</strain>
    </source>
</reference>
<reference evidence="1" key="2">
    <citation type="submission" date="2023-06" db="EMBL/GenBank/DDBJ databases">
        <authorList>
            <consortium name="Lawrence Berkeley National Laboratory"/>
            <person name="Haridas S."/>
            <person name="Hensen N."/>
            <person name="Bonometti L."/>
            <person name="Westerberg I."/>
            <person name="Brannstrom I.O."/>
            <person name="Guillou S."/>
            <person name="Cros-Aarteil S."/>
            <person name="Calhoun S."/>
            <person name="Kuo A."/>
            <person name="Mondo S."/>
            <person name="Pangilinan J."/>
            <person name="Riley R."/>
            <person name="Labutti K."/>
            <person name="Andreopoulos B."/>
            <person name="Lipzen A."/>
            <person name="Chen C."/>
            <person name="Yanf M."/>
            <person name="Daum C."/>
            <person name="Ng V."/>
            <person name="Clum A."/>
            <person name="Steindorff A."/>
            <person name="Ohm R."/>
            <person name="Martin F."/>
            <person name="Silar P."/>
            <person name="Natvig D."/>
            <person name="Lalanne C."/>
            <person name="Gautier V."/>
            <person name="Ament-Velasquez S.L."/>
            <person name="Kruys A."/>
            <person name="Hutchinson M.I."/>
            <person name="Powell A.J."/>
            <person name="Barry K."/>
            <person name="Miller A.N."/>
            <person name="Grigoriev I.V."/>
            <person name="Debuchy R."/>
            <person name="Gladieux P."/>
            <person name="Thoren M.H."/>
            <person name="Johannesson H."/>
        </authorList>
    </citation>
    <scope>NUCLEOTIDE SEQUENCE</scope>
    <source>
        <strain evidence="1">CBS 955.72</strain>
    </source>
</reference>
<gene>
    <name evidence="1" type="ORF">B0T25DRAFT_530853</name>
</gene>
<proteinExistence type="predicted"/>
<dbReference type="PANTHER" id="PTHR42791">
    <property type="entry name" value="GNAT FAMILY ACETYLTRANSFERASE"/>
    <property type="match status" value="1"/>
</dbReference>
<dbReference type="PANTHER" id="PTHR42791:SF1">
    <property type="entry name" value="N-ACETYLTRANSFERASE DOMAIN-CONTAINING PROTEIN"/>
    <property type="match status" value="1"/>
</dbReference>
<dbReference type="AlphaFoldDB" id="A0AAJ0HXX0"/>
<dbReference type="InterPro" id="IPR052523">
    <property type="entry name" value="Trichothecene_AcTrans"/>
</dbReference>
<keyword evidence="2" id="KW-1185">Reference proteome</keyword>
<dbReference type="Proteomes" id="UP001275084">
    <property type="component" value="Unassembled WGS sequence"/>
</dbReference>